<dbReference type="InterPro" id="IPR010546">
    <property type="entry name" value="DUF1120"/>
</dbReference>
<sequence length="380" mass="40668">MNLSRYLLLILAPLTFSGFTSPAWSLPEDCRLNLSQPVLDYGLMNRAIRPDLAPERNLGERHTNLSLSCPQPMDMSLFYRAMAATAERFHFAERGSYRMRIHGAVLDGQSVDIGLIAGVGQSPVETGSSLIWRPAHGVVPVEAGVPLQGRHFSAQLELTAWVQDQGMPLRDTVTWDASGMFDAVASGHTKEAVLRARFAPAACKPVLSNGGVVNFGTLTKNGLNPDKGTPLPSRSLVLSISCDAPASFALVMHDNRAGTATINSETYYGLGSDARNNKIGLYSLSIDPTEARADSFTRLYRTDSSTAGAAWSTANSNPIAIAQKSYLGFTDTAGSHGGPVLIQNLTTTVTINAVIAPTQRLDLSSAIHLDGAGTIEIHYL</sequence>
<proteinExistence type="predicted"/>
<organism evidence="1 2">
    <name type="scientific">Pseudomonas fluorescens</name>
    <dbReference type="NCBI Taxonomy" id="294"/>
    <lineage>
        <taxon>Bacteria</taxon>
        <taxon>Pseudomonadati</taxon>
        <taxon>Pseudomonadota</taxon>
        <taxon>Gammaproteobacteria</taxon>
        <taxon>Pseudomonadales</taxon>
        <taxon>Pseudomonadaceae</taxon>
        <taxon>Pseudomonas</taxon>
    </lineage>
</organism>
<dbReference type="EMBL" id="CABVIY010000006">
    <property type="protein sequence ID" value="VVQ01853.1"/>
    <property type="molecule type" value="Genomic_DNA"/>
</dbReference>
<dbReference type="Pfam" id="PF06551">
    <property type="entry name" value="DUF1120"/>
    <property type="match status" value="1"/>
</dbReference>
<dbReference type="OrthoDB" id="6602106at2"/>
<evidence type="ECO:0000313" key="2">
    <source>
        <dbReference type="Proteomes" id="UP000326611"/>
    </source>
</evidence>
<dbReference type="RefSeq" id="WP_150772228.1">
    <property type="nucleotide sequence ID" value="NZ_CABVIY010000006.1"/>
</dbReference>
<gene>
    <name evidence="1" type="ORF">PS918_04242</name>
</gene>
<protein>
    <recommendedName>
        <fullName evidence="3">DUF1120 domain-containing protein</fullName>
    </recommendedName>
</protein>
<evidence type="ECO:0008006" key="3">
    <source>
        <dbReference type="Google" id="ProtNLM"/>
    </source>
</evidence>
<dbReference type="Proteomes" id="UP000326611">
    <property type="component" value="Unassembled WGS sequence"/>
</dbReference>
<evidence type="ECO:0000313" key="1">
    <source>
        <dbReference type="EMBL" id="VVQ01853.1"/>
    </source>
</evidence>
<reference evidence="1 2" key="1">
    <citation type="submission" date="2019-09" db="EMBL/GenBank/DDBJ databases">
        <authorList>
            <person name="Chandra G."/>
            <person name="Truman W A."/>
        </authorList>
    </citation>
    <scope>NUCLEOTIDE SEQUENCE [LARGE SCALE GENOMIC DNA]</scope>
    <source>
        <strain evidence="1">PS918</strain>
    </source>
</reference>
<accession>A0A5E7TS10</accession>
<name>A0A5E7TS10_PSEFL</name>
<dbReference type="AlphaFoldDB" id="A0A5E7TS10"/>